<dbReference type="EMBL" id="MU005572">
    <property type="protein sequence ID" value="KAF2689682.1"/>
    <property type="molecule type" value="Genomic_DNA"/>
</dbReference>
<dbReference type="InterPro" id="IPR007471">
    <property type="entry name" value="N-end_Aminoacyl_Trfase_N"/>
</dbReference>
<protein>
    <recommendedName>
        <fullName evidence="1">N-end aminoacyl transferase N-terminal domain-containing protein</fullName>
    </recommendedName>
</protein>
<gene>
    <name evidence="2" type="ORF">K458DRAFT_413925</name>
</gene>
<dbReference type="Pfam" id="PF04376">
    <property type="entry name" value="ATE_N"/>
    <property type="match status" value="1"/>
</dbReference>
<proteinExistence type="predicted"/>
<name>A0A6G1JGK0_9PLEO</name>
<sequence>MQSLVTPFGYSAESCGYCKDASTGRRTANSRASYYFSSKALTVEAYQGLVDRGWRRSGTVFYKPDVLRHCCPHYTIRLPVASFTPVKDHRRSINRWNSFILGDEYIKEAARLHPKSKELVDLPPFQLYQSKRA</sequence>
<dbReference type="AlphaFoldDB" id="A0A6G1JGK0"/>
<dbReference type="PANTHER" id="PTHR21367">
    <property type="entry name" value="ARGININE-TRNA-PROTEIN TRANSFERASE 1"/>
    <property type="match status" value="1"/>
</dbReference>
<reference evidence="2" key="1">
    <citation type="journal article" date="2020" name="Stud. Mycol.">
        <title>101 Dothideomycetes genomes: a test case for predicting lifestyles and emergence of pathogens.</title>
        <authorList>
            <person name="Haridas S."/>
            <person name="Albert R."/>
            <person name="Binder M."/>
            <person name="Bloem J."/>
            <person name="Labutti K."/>
            <person name="Salamov A."/>
            <person name="Andreopoulos B."/>
            <person name="Baker S."/>
            <person name="Barry K."/>
            <person name="Bills G."/>
            <person name="Bluhm B."/>
            <person name="Cannon C."/>
            <person name="Castanera R."/>
            <person name="Culley D."/>
            <person name="Daum C."/>
            <person name="Ezra D."/>
            <person name="Gonzalez J."/>
            <person name="Henrissat B."/>
            <person name="Kuo A."/>
            <person name="Liang C."/>
            <person name="Lipzen A."/>
            <person name="Lutzoni F."/>
            <person name="Magnuson J."/>
            <person name="Mondo S."/>
            <person name="Nolan M."/>
            <person name="Ohm R."/>
            <person name="Pangilinan J."/>
            <person name="Park H.-J."/>
            <person name="Ramirez L."/>
            <person name="Alfaro M."/>
            <person name="Sun H."/>
            <person name="Tritt A."/>
            <person name="Yoshinaga Y."/>
            <person name="Zwiers L.-H."/>
            <person name="Turgeon B."/>
            <person name="Goodwin S."/>
            <person name="Spatafora J."/>
            <person name="Crous P."/>
            <person name="Grigoriev I."/>
        </authorList>
    </citation>
    <scope>NUCLEOTIDE SEQUENCE</scope>
    <source>
        <strain evidence="2">CBS 122367</strain>
    </source>
</reference>
<organism evidence="2 3">
    <name type="scientific">Lentithecium fluviatile CBS 122367</name>
    <dbReference type="NCBI Taxonomy" id="1168545"/>
    <lineage>
        <taxon>Eukaryota</taxon>
        <taxon>Fungi</taxon>
        <taxon>Dikarya</taxon>
        <taxon>Ascomycota</taxon>
        <taxon>Pezizomycotina</taxon>
        <taxon>Dothideomycetes</taxon>
        <taxon>Pleosporomycetidae</taxon>
        <taxon>Pleosporales</taxon>
        <taxon>Massarineae</taxon>
        <taxon>Lentitheciaceae</taxon>
        <taxon>Lentithecium</taxon>
    </lineage>
</organism>
<feature type="domain" description="N-end aminoacyl transferase N-terminal" evidence="1">
    <location>
        <begin position="14"/>
        <end position="91"/>
    </location>
</feature>
<dbReference type="InterPro" id="IPR030700">
    <property type="entry name" value="N-end_Aminoacyl_Trfase"/>
</dbReference>
<dbReference type="PANTHER" id="PTHR21367:SF1">
    <property type="entry name" value="ARGINYL-TRNA--PROTEIN TRANSFERASE 1"/>
    <property type="match status" value="1"/>
</dbReference>
<evidence type="ECO:0000259" key="1">
    <source>
        <dbReference type="Pfam" id="PF04376"/>
    </source>
</evidence>
<dbReference type="GO" id="GO:0004057">
    <property type="term" value="F:arginyl-tRNA--protein transferase activity"/>
    <property type="evidence" value="ECO:0007669"/>
    <property type="project" value="InterPro"/>
</dbReference>
<dbReference type="GO" id="GO:0005737">
    <property type="term" value="C:cytoplasm"/>
    <property type="evidence" value="ECO:0007669"/>
    <property type="project" value="TreeGrafter"/>
</dbReference>
<accession>A0A6G1JGK0</accession>
<dbReference type="OrthoDB" id="3754642at2759"/>
<keyword evidence="3" id="KW-1185">Reference proteome</keyword>
<dbReference type="Proteomes" id="UP000799291">
    <property type="component" value="Unassembled WGS sequence"/>
</dbReference>
<evidence type="ECO:0000313" key="2">
    <source>
        <dbReference type="EMBL" id="KAF2689682.1"/>
    </source>
</evidence>
<evidence type="ECO:0000313" key="3">
    <source>
        <dbReference type="Proteomes" id="UP000799291"/>
    </source>
</evidence>